<evidence type="ECO:0000256" key="3">
    <source>
        <dbReference type="ARBA" id="ARBA00022982"/>
    </source>
</evidence>
<dbReference type="AlphaFoldDB" id="A0A9Q0UL24"/>
<keyword evidence="6" id="KW-0812">Transmembrane</keyword>
<reference evidence="9" key="1">
    <citation type="submission" date="2022-11" db="EMBL/GenBank/DDBJ databases">
        <authorList>
            <person name="Hyden B.L."/>
            <person name="Feng K."/>
            <person name="Yates T."/>
            <person name="Jawdy S."/>
            <person name="Smart L.B."/>
            <person name="Muchero W."/>
        </authorList>
    </citation>
    <scope>NUCLEOTIDE SEQUENCE</scope>
    <source>
        <tissue evidence="9">Shoot tip</tissue>
    </source>
</reference>
<keyword evidence="6" id="KW-1133">Transmembrane helix</keyword>
<accession>A0A9Q0UL24</accession>
<dbReference type="PANTHER" id="PTHR33021">
    <property type="entry name" value="BLUE COPPER PROTEIN"/>
    <property type="match status" value="1"/>
</dbReference>
<protein>
    <submittedName>
        <fullName evidence="9">BLUE COPPER PROTEIN</fullName>
    </submittedName>
</protein>
<reference evidence="9" key="2">
    <citation type="journal article" date="2023" name="Int. J. Mol. Sci.">
        <title>De Novo Assembly and Annotation of 11 Diverse Shrub Willow (Salix) Genomes Reveals Novel Gene Organization in Sex-Linked Regions.</title>
        <authorList>
            <person name="Hyden B."/>
            <person name="Feng K."/>
            <person name="Yates T.B."/>
            <person name="Jawdy S."/>
            <person name="Cereghino C."/>
            <person name="Smart L.B."/>
            <person name="Muchero W."/>
        </authorList>
    </citation>
    <scope>NUCLEOTIDE SEQUENCE</scope>
    <source>
        <tissue evidence="9">Shoot tip</tissue>
    </source>
</reference>
<keyword evidence="6" id="KW-0472">Membrane</keyword>
<evidence type="ECO:0000259" key="8">
    <source>
        <dbReference type="PROSITE" id="PS51485"/>
    </source>
</evidence>
<evidence type="ECO:0000256" key="2">
    <source>
        <dbReference type="ARBA" id="ARBA00022723"/>
    </source>
</evidence>
<keyword evidence="10" id="KW-1185">Reference proteome</keyword>
<feature type="chain" id="PRO_5040282909" evidence="7">
    <location>
        <begin position="24"/>
        <end position="218"/>
    </location>
</feature>
<dbReference type="EMBL" id="JAPFFK010000012">
    <property type="protein sequence ID" value="KAJ6731913.1"/>
    <property type="molecule type" value="Genomic_DNA"/>
</dbReference>
<evidence type="ECO:0000256" key="4">
    <source>
        <dbReference type="ARBA" id="ARBA00023008"/>
    </source>
</evidence>
<dbReference type="PANTHER" id="PTHR33021:SF488">
    <property type="entry name" value="PHYTOCYANIN DOMAIN-CONTAINING PROTEIN"/>
    <property type="match status" value="1"/>
</dbReference>
<evidence type="ECO:0000313" key="9">
    <source>
        <dbReference type="EMBL" id="KAJ6731913.1"/>
    </source>
</evidence>
<gene>
    <name evidence="9" type="ORF">OIU79_003110</name>
</gene>
<dbReference type="InterPro" id="IPR008972">
    <property type="entry name" value="Cupredoxin"/>
</dbReference>
<dbReference type="FunFam" id="2.60.40.420:FF:000003">
    <property type="entry name" value="Blue copper"/>
    <property type="match status" value="1"/>
</dbReference>
<sequence length="218" mass="23314">MGSKLIVFVVLGVASLLLHSSKATDYEVGDSTGWKAPSDSSFYSTWASGKTFTVGDTLKFTFATGVHDVATVSKSDYDSCNIAGQSNVSTTGPTTITLSAPGHFLLSLCTFSDHCSRGQKLSITVVASSTPSTPLRPLTTRYTAYSSIFLSIFLSTTSIIVTVTSTAAIALSFLESRCYLGFGVYVHCHKFHALLVVHVTVAVFWCFAIQHRCALILA</sequence>
<comment type="caution">
    <text evidence="9">The sequence shown here is derived from an EMBL/GenBank/DDBJ whole genome shotgun (WGS) entry which is preliminary data.</text>
</comment>
<dbReference type="Proteomes" id="UP001151532">
    <property type="component" value="Chromosome 18"/>
</dbReference>
<dbReference type="GO" id="GO:0009055">
    <property type="term" value="F:electron transfer activity"/>
    <property type="evidence" value="ECO:0007669"/>
    <property type="project" value="InterPro"/>
</dbReference>
<keyword evidence="4" id="KW-0186">Copper</keyword>
<dbReference type="InterPro" id="IPR003245">
    <property type="entry name" value="Phytocyanin_dom"/>
</dbReference>
<feature type="transmembrane region" description="Helical" evidence="6">
    <location>
        <begin position="191"/>
        <end position="210"/>
    </location>
</feature>
<dbReference type="GO" id="GO:0046872">
    <property type="term" value="F:metal ion binding"/>
    <property type="evidence" value="ECO:0007669"/>
    <property type="project" value="UniProtKB-KW"/>
</dbReference>
<dbReference type="GO" id="GO:0005886">
    <property type="term" value="C:plasma membrane"/>
    <property type="evidence" value="ECO:0007669"/>
    <property type="project" value="TreeGrafter"/>
</dbReference>
<dbReference type="InterPro" id="IPR039391">
    <property type="entry name" value="Phytocyanin-like"/>
</dbReference>
<dbReference type="Pfam" id="PF02298">
    <property type="entry name" value="Cu_bind_like"/>
    <property type="match status" value="1"/>
</dbReference>
<dbReference type="OrthoDB" id="5421909at2759"/>
<keyword evidence="7" id="KW-0732">Signal</keyword>
<name>A0A9Q0UL24_SALPP</name>
<evidence type="ECO:0000313" key="10">
    <source>
        <dbReference type="Proteomes" id="UP001151532"/>
    </source>
</evidence>
<evidence type="ECO:0000256" key="1">
    <source>
        <dbReference type="ARBA" id="ARBA00022448"/>
    </source>
</evidence>
<keyword evidence="5" id="KW-0325">Glycoprotein</keyword>
<dbReference type="SUPFAM" id="SSF49503">
    <property type="entry name" value="Cupredoxins"/>
    <property type="match status" value="1"/>
</dbReference>
<feature type="domain" description="Phytocyanin" evidence="8">
    <location>
        <begin position="24"/>
        <end position="127"/>
    </location>
</feature>
<organism evidence="9 10">
    <name type="scientific">Salix purpurea</name>
    <name type="common">Purple osier willow</name>
    <dbReference type="NCBI Taxonomy" id="77065"/>
    <lineage>
        <taxon>Eukaryota</taxon>
        <taxon>Viridiplantae</taxon>
        <taxon>Streptophyta</taxon>
        <taxon>Embryophyta</taxon>
        <taxon>Tracheophyta</taxon>
        <taxon>Spermatophyta</taxon>
        <taxon>Magnoliopsida</taxon>
        <taxon>eudicotyledons</taxon>
        <taxon>Gunneridae</taxon>
        <taxon>Pentapetalae</taxon>
        <taxon>rosids</taxon>
        <taxon>fabids</taxon>
        <taxon>Malpighiales</taxon>
        <taxon>Salicaceae</taxon>
        <taxon>Saliceae</taxon>
        <taxon>Salix</taxon>
    </lineage>
</organism>
<keyword evidence="1" id="KW-0813">Transport</keyword>
<evidence type="ECO:0000256" key="7">
    <source>
        <dbReference type="SAM" id="SignalP"/>
    </source>
</evidence>
<keyword evidence="3" id="KW-0249">Electron transport</keyword>
<feature type="transmembrane region" description="Helical" evidence="6">
    <location>
        <begin position="144"/>
        <end position="171"/>
    </location>
</feature>
<keyword evidence="2" id="KW-0479">Metal-binding</keyword>
<dbReference type="PROSITE" id="PS51485">
    <property type="entry name" value="PHYTOCYANIN"/>
    <property type="match status" value="1"/>
</dbReference>
<evidence type="ECO:0000256" key="5">
    <source>
        <dbReference type="ARBA" id="ARBA00023180"/>
    </source>
</evidence>
<proteinExistence type="predicted"/>
<evidence type="ECO:0000256" key="6">
    <source>
        <dbReference type="SAM" id="Phobius"/>
    </source>
</evidence>
<dbReference type="Gene3D" id="2.60.40.420">
    <property type="entry name" value="Cupredoxins - blue copper proteins"/>
    <property type="match status" value="1"/>
</dbReference>
<feature type="signal peptide" evidence="7">
    <location>
        <begin position="1"/>
        <end position="23"/>
    </location>
</feature>